<evidence type="ECO:0000256" key="10">
    <source>
        <dbReference type="SAM" id="MobiDB-lite"/>
    </source>
</evidence>
<evidence type="ECO:0000256" key="5">
    <source>
        <dbReference type="ARBA" id="ARBA00022630"/>
    </source>
</evidence>
<keyword evidence="7" id="KW-0479">Metal-binding</keyword>
<dbReference type="SUPFAM" id="SSF140490">
    <property type="entry name" value="Nqo1C-terminal domain-like"/>
    <property type="match status" value="1"/>
</dbReference>
<feature type="compositionally biased region" description="Low complexity" evidence="10">
    <location>
        <begin position="414"/>
        <end position="426"/>
    </location>
</feature>
<keyword evidence="8" id="KW-0408">Iron</keyword>
<keyword evidence="6" id="KW-0288">FMN</keyword>
<dbReference type="InterPro" id="IPR037225">
    <property type="entry name" value="Nuo51_FMN-bd_sf"/>
</dbReference>
<evidence type="ECO:0000256" key="2">
    <source>
        <dbReference type="ARBA" id="ARBA00001966"/>
    </source>
</evidence>
<keyword evidence="14" id="KW-1185">Reference proteome</keyword>
<gene>
    <name evidence="13" type="ORF">ACFYXQ_26150</name>
</gene>
<organism evidence="13 14">
    <name type="scientific">Nocardia jiangxiensis</name>
    <dbReference type="NCBI Taxonomy" id="282685"/>
    <lineage>
        <taxon>Bacteria</taxon>
        <taxon>Bacillati</taxon>
        <taxon>Actinomycetota</taxon>
        <taxon>Actinomycetes</taxon>
        <taxon>Mycobacteriales</taxon>
        <taxon>Nocardiaceae</taxon>
        <taxon>Nocardia</taxon>
    </lineage>
</organism>
<dbReference type="Gene3D" id="3.10.20.600">
    <property type="match status" value="1"/>
</dbReference>
<feature type="region of interest" description="Disordered" evidence="10">
    <location>
        <begin position="407"/>
        <end position="449"/>
    </location>
</feature>
<comment type="cofactor">
    <cofactor evidence="2">
        <name>[4Fe-4S] cluster</name>
        <dbReference type="ChEBI" id="CHEBI:49883"/>
    </cofactor>
</comment>
<dbReference type="PANTHER" id="PTHR11780">
    <property type="entry name" value="NADH-UBIQUINONE OXIDOREDUCTASE FLAVOPROTEIN 1 NDUFV1"/>
    <property type="match status" value="1"/>
</dbReference>
<comment type="cofactor">
    <cofactor evidence="1">
        <name>FMN</name>
        <dbReference type="ChEBI" id="CHEBI:58210"/>
    </cofactor>
</comment>
<dbReference type="Gene3D" id="3.40.50.11540">
    <property type="entry name" value="NADH-ubiquinone oxidoreductase 51kDa subunit"/>
    <property type="match status" value="1"/>
</dbReference>
<evidence type="ECO:0000313" key="13">
    <source>
        <dbReference type="EMBL" id="MFF3571265.1"/>
    </source>
</evidence>
<reference evidence="13 14" key="1">
    <citation type="submission" date="2024-10" db="EMBL/GenBank/DDBJ databases">
        <title>The Natural Products Discovery Center: Release of the First 8490 Sequenced Strains for Exploring Actinobacteria Biosynthetic Diversity.</title>
        <authorList>
            <person name="Kalkreuter E."/>
            <person name="Kautsar S.A."/>
            <person name="Yang D."/>
            <person name="Bader C.D."/>
            <person name="Teijaro C.N."/>
            <person name="Fluegel L."/>
            <person name="Davis C.M."/>
            <person name="Simpson J.R."/>
            <person name="Lauterbach L."/>
            <person name="Steele A.D."/>
            <person name="Gui C."/>
            <person name="Meng S."/>
            <person name="Li G."/>
            <person name="Viehrig K."/>
            <person name="Ye F."/>
            <person name="Su P."/>
            <person name="Kiefer A.F."/>
            <person name="Nichols A."/>
            <person name="Cepeda A.J."/>
            <person name="Yan W."/>
            <person name="Fan B."/>
            <person name="Jiang Y."/>
            <person name="Adhikari A."/>
            <person name="Zheng C.-J."/>
            <person name="Schuster L."/>
            <person name="Cowan T.M."/>
            <person name="Smanski M.J."/>
            <person name="Chevrette M.G."/>
            <person name="De Carvalho L.P.S."/>
            <person name="Shen B."/>
        </authorList>
    </citation>
    <scope>NUCLEOTIDE SEQUENCE [LARGE SCALE GENOMIC DNA]</scope>
    <source>
        <strain evidence="13 14">NPDC002593</strain>
    </source>
</reference>
<keyword evidence="5" id="KW-0285">Flavoprotein</keyword>
<dbReference type="InterPro" id="IPR019575">
    <property type="entry name" value="Nuop51_4Fe4S-bd"/>
</dbReference>
<dbReference type="InterPro" id="IPR037207">
    <property type="entry name" value="Nuop51_4Fe4S-bd_sf"/>
</dbReference>
<dbReference type="InterPro" id="IPR011538">
    <property type="entry name" value="Nuo51_FMN-bd"/>
</dbReference>
<accession>A0ABW6S736</accession>
<proteinExistence type="inferred from homology"/>
<evidence type="ECO:0000259" key="12">
    <source>
        <dbReference type="Pfam" id="PF10589"/>
    </source>
</evidence>
<evidence type="ECO:0000256" key="8">
    <source>
        <dbReference type="ARBA" id="ARBA00023004"/>
    </source>
</evidence>
<dbReference type="SUPFAM" id="SSF142984">
    <property type="entry name" value="Nqo1 middle domain-like"/>
    <property type="match status" value="1"/>
</dbReference>
<evidence type="ECO:0000256" key="7">
    <source>
        <dbReference type="ARBA" id="ARBA00022723"/>
    </source>
</evidence>
<dbReference type="EMBL" id="JBIAQY010000009">
    <property type="protein sequence ID" value="MFF3571265.1"/>
    <property type="molecule type" value="Genomic_DNA"/>
</dbReference>
<feature type="domain" description="NADH-ubiquinone oxidoreductase 51kDa subunit iron-sulphur binding" evidence="12">
    <location>
        <begin position="316"/>
        <end position="393"/>
    </location>
</feature>
<dbReference type="SUPFAM" id="SSF142019">
    <property type="entry name" value="Nqo1 FMN-binding domain-like"/>
    <property type="match status" value="1"/>
</dbReference>
<dbReference type="Pfam" id="PF01512">
    <property type="entry name" value="Complex1_51K"/>
    <property type="match status" value="1"/>
</dbReference>
<dbReference type="Pfam" id="PF10589">
    <property type="entry name" value="NADH_4Fe-4S"/>
    <property type="match status" value="1"/>
</dbReference>
<evidence type="ECO:0000313" key="14">
    <source>
        <dbReference type="Proteomes" id="UP001601992"/>
    </source>
</evidence>
<evidence type="ECO:0000256" key="3">
    <source>
        <dbReference type="ARBA" id="ARBA00007523"/>
    </source>
</evidence>
<sequence length="449" mass="46211">MSTTTTIIEPAAPTGVRRLLLAGPELASHTKCFGSAPTGGTAFLDAVTASGLSGRGGAAFPAARKLAAVAAGRRAVVVANGAEGEPASSKDAVLLSRAPHLVLDGLGIAADAVGARECHLYAPAPLLDGVRRALDERRASGYDRRTVRLTASAETFLSGEKTAVINRIAALPALPGDQLISTSQAGLRGRPTLVHNVETLAHLALIARYGPRWFRTAGTPDEPGTMLVTLSGTTATGVVEVPLGIPLLDLIARHGRTDPRTVRAILVGGYHGAWIPAAALHRAALSSAALRPLHASPGAGVVRVLSRTECGLRASADIITYLAAQSARQCGPCRNGLPALAETFAPLAAGHPVDPREIARLANLVDGRGACAHPDGTARLVRSALDVFAQDVALHLHGRCQVAGRDQGVATPRTATDTAAGSSTTRIDTDRTRPMRSVSKVVSEHGAAS</sequence>
<evidence type="ECO:0000256" key="4">
    <source>
        <dbReference type="ARBA" id="ARBA00022485"/>
    </source>
</evidence>
<evidence type="ECO:0000256" key="9">
    <source>
        <dbReference type="ARBA" id="ARBA00023014"/>
    </source>
</evidence>
<feature type="domain" description="NADH-ubiquinone oxidoreductase 51kDa subunit FMN-binding" evidence="11">
    <location>
        <begin position="47"/>
        <end position="203"/>
    </location>
</feature>
<dbReference type="PANTHER" id="PTHR11780:SF10">
    <property type="entry name" value="NADH DEHYDROGENASE [UBIQUINONE] FLAVOPROTEIN 1, MITOCHONDRIAL"/>
    <property type="match status" value="1"/>
</dbReference>
<evidence type="ECO:0000256" key="1">
    <source>
        <dbReference type="ARBA" id="ARBA00001917"/>
    </source>
</evidence>
<protein>
    <submittedName>
        <fullName evidence="13">NADH-ubiquinone oxidoreductase-F iron-sulfur binding region domain-containing protein</fullName>
    </submittedName>
</protein>
<dbReference type="InterPro" id="IPR050837">
    <property type="entry name" value="ComplexI_51kDa_subunit"/>
</dbReference>
<dbReference type="RefSeq" id="WP_083895780.1">
    <property type="nucleotide sequence ID" value="NZ_JBIAQY010000009.1"/>
</dbReference>
<name>A0ABW6S736_9NOCA</name>
<keyword evidence="4" id="KW-0004">4Fe-4S</keyword>
<keyword evidence="9" id="KW-0411">Iron-sulfur</keyword>
<comment type="similarity">
    <text evidence="3">Belongs to the complex I 51 kDa subunit family.</text>
</comment>
<dbReference type="Gene3D" id="1.20.1440.230">
    <property type="entry name" value="NADH-ubiquinone oxidoreductase 51kDa subunit, iron-sulphur binding domain"/>
    <property type="match status" value="1"/>
</dbReference>
<dbReference type="Proteomes" id="UP001601992">
    <property type="component" value="Unassembled WGS sequence"/>
</dbReference>
<evidence type="ECO:0000259" key="11">
    <source>
        <dbReference type="Pfam" id="PF01512"/>
    </source>
</evidence>
<evidence type="ECO:0000256" key="6">
    <source>
        <dbReference type="ARBA" id="ARBA00022643"/>
    </source>
</evidence>
<comment type="caution">
    <text evidence="13">The sequence shown here is derived from an EMBL/GenBank/DDBJ whole genome shotgun (WGS) entry which is preliminary data.</text>
</comment>